<reference evidence="16" key="2">
    <citation type="submission" date="2025-08" db="UniProtKB">
        <authorList>
            <consortium name="Ensembl"/>
        </authorList>
    </citation>
    <scope>IDENTIFICATION</scope>
</reference>
<keyword evidence="7" id="KW-0735">Signal-anchor</keyword>
<feature type="region of interest" description="Disordered" evidence="15">
    <location>
        <begin position="309"/>
        <end position="333"/>
    </location>
</feature>
<keyword evidence="9" id="KW-0333">Golgi apparatus</keyword>
<protein>
    <recommendedName>
        <fullName evidence="14">UDP-GlcNAc:betaGal beta-1,3-N-acetylglucosaminyltransferase 8</fullName>
    </recommendedName>
</protein>
<evidence type="ECO:0000313" key="16">
    <source>
        <dbReference type="Ensembl" id="ENSSSCP00070002725.1"/>
    </source>
</evidence>
<sequence>MEQGQTPTPAVLGSCAGQEPRHPKGCWRCRGPGNPPTPSLPSGLAPLPPPLPSAPPWLPSRPLPGSSCFSLTPAPSADSLLSAPTPQPHPPLYIPPPSPKGLPQPRSPPARPLSSWCSSPLLGLPSLSPVSPLSFFSVMSVSACFSSSSPAPVSTPTLTLGDDNPLPPHLWQGHSSPPQHIHRLPPLTPARRQPLALALPLRTLPVPDTSQPGLQQRLASPSLRLSPRPLVLPSSAGLPAPRQSLQPPLHLSRGLRKPALTRQRPHRSASTAAPSLGRVMRCPKCLLCLSALLTLLGLKVYIEWTSEPRLGKAHPGPRGTPPGPTSASSEPTLPANLSARLGQLGPLASAYWNQQQWRLGTLPSGDSTEAGDCRAWGAAAAAEIPDFTSYPEDLRRFLLSAACRSFPRWLPRGSGGQVAGCEDPDIPYLLLAIKSEPGRFAERQAVRETWGGPAPGVRLLFLLGSPEGKAGPDLGSLVAWESRRYSDLLLWDFLDVPFNQTLKDLLLLAWLGRHCPGVSFILQAQDDAFVHTPALLDHLRALPPGKARGLYLGEVFTQAKPLRRPGDPFYVPGSFFEGGYPAYASGGGYIIAGRLAPWLLQAAARVAPFPFNDVYTGLCFQALGLAPRTHKGFLTAWPADRTADPCAFRDLLLVRPLSPQNSIRLWKQLQDPQLQC</sequence>
<evidence type="ECO:0000256" key="13">
    <source>
        <dbReference type="ARBA" id="ARBA00065109"/>
    </source>
</evidence>
<dbReference type="PANTHER" id="PTHR11214">
    <property type="entry name" value="BETA-1,3-N-ACETYLGLUCOSAMINYLTRANSFERASE"/>
    <property type="match status" value="1"/>
</dbReference>
<feature type="compositionally biased region" description="Low complexity" evidence="15">
    <location>
        <begin position="219"/>
        <end position="236"/>
    </location>
</feature>
<evidence type="ECO:0000256" key="14">
    <source>
        <dbReference type="ARBA" id="ARBA00067697"/>
    </source>
</evidence>
<keyword evidence="4" id="KW-0328">Glycosyltransferase</keyword>
<evidence type="ECO:0000256" key="15">
    <source>
        <dbReference type="SAM" id="MobiDB-lite"/>
    </source>
</evidence>
<evidence type="ECO:0000256" key="6">
    <source>
        <dbReference type="ARBA" id="ARBA00022692"/>
    </source>
</evidence>
<organism evidence="16 17">
    <name type="scientific">Sus scrofa</name>
    <name type="common">Pig</name>
    <dbReference type="NCBI Taxonomy" id="9823"/>
    <lineage>
        <taxon>Eukaryota</taxon>
        <taxon>Metazoa</taxon>
        <taxon>Chordata</taxon>
        <taxon>Craniata</taxon>
        <taxon>Vertebrata</taxon>
        <taxon>Euteleostomi</taxon>
        <taxon>Mammalia</taxon>
        <taxon>Eutheria</taxon>
        <taxon>Laurasiatheria</taxon>
        <taxon>Artiodactyla</taxon>
        <taxon>Suina</taxon>
        <taxon>Suidae</taxon>
        <taxon>Sus</taxon>
    </lineage>
</organism>
<proteinExistence type="inferred from homology"/>
<evidence type="ECO:0000256" key="10">
    <source>
        <dbReference type="ARBA" id="ARBA00023136"/>
    </source>
</evidence>
<comment type="subunit">
    <text evidence="13">Interacts with B3GNT2; this interaction greatly increases B3GNT2 catalytic activity, independently of B3GNT8 enzymatic activity.</text>
</comment>
<keyword evidence="5" id="KW-0808">Transferase</keyword>
<dbReference type="Gene3D" id="3.90.550.50">
    <property type="match status" value="1"/>
</dbReference>
<evidence type="ECO:0000256" key="1">
    <source>
        <dbReference type="ARBA" id="ARBA00004323"/>
    </source>
</evidence>
<dbReference type="Ensembl" id="ENSSSCT00070003292.1">
    <property type="protein sequence ID" value="ENSSSCP00070002725.1"/>
    <property type="gene ID" value="ENSSSCG00070001763.1"/>
</dbReference>
<evidence type="ECO:0000313" key="17">
    <source>
        <dbReference type="Proteomes" id="UP000314985"/>
    </source>
</evidence>
<feature type="compositionally biased region" description="Pro residues" evidence="15">
    <location>
        <begin position="85"/>
        <end position="111"/>
    </location>
</feature>
<comment type="pathway">
    <text evidence="2">Protein modification; protein glycosylation.</text>
</comment>
<evidence type="ECO:0000256" key="12">
    <source>
        <dbReference type="ARBA" id="ARBA00054214"/>
    </source>
</evidence>
<evidence type="ECO:0000256" key="4">
    <source>
        <dbReference type="ARBA" id="ARBA00022676"/>
    </source>
</evidence>
<comment type="similarity">
    <text evidence="3">Belongs to the glycosyltransferase 31 family.</text>
</comment>
<evidence type="ECO:0000256" key="7">
    <source>
        <dbReference type="ARBA" id="ARBA00022968"/>
    </source>
</evidence>
<evidence type="ECO:0000256" key="3">
    <source>
        <dbReference type="ARBA" id="ARBA00008661"/>
    </source>
</evidence>
<dbReference type="AlphaFoldDB" id="A0A4X1SK27"/>
<feature type="region of interest" description="Disordered" evidence="15">
    <location>
        <begin position="1"/>
        <end position="114"/>
    </location>
</feature>
<evidence type="ECO:0000256" key="9">
    <source>
        <dbReference type="ARBA" id="ARBA00023034"/>
    </source>
</evidence>
<dbReference type="PANTHER" id="PTHR11214:SF87">
    <property type="entry name" value="UDP-GLCNAC:BETAGAL BETA-1,3-N-ACETYLGLUCOSAMINYLTRANSFERASE 8"/>
    <property type="match status" value="1"/>
</dbReference>
<reference evidence="16 17" key="1">
    <citation type="submission" date="2017-08" db="EMBL/GenBank/DDBJ databases">
        <title>USMARCv1.0.</title>
        <authorList>
            <person name="Hannum G.I."/>
            <person name="Koren S."/>
            <person name="Schroeder S.G."/>
            <person name="Chin S.C."/>
            <person name="Nonneman D.J."/>
            <person name="Becker S.A."/>
            <person name="Rosen B.D."/>
            <person name="Bickhart D.M."/>
            <person name="Putnam N.H."/>
            <person name="Green R.E."/>
            <person name="Tuggle C.K."/>
            <person name="Liu H."/>
            <person name="Rohrer G.A."/>
            <person name="Warr A."/>
            <person name="Hall R."/>
            <person name="Kim K."/>
            <person name="Hume D.A."/>
            <person name="Talbot R."/>
            <person name="Chow W."/>
            <person name="Howe K."/>
            <person name="Schwartz A.S."/>
            <person name="Watson M."/>
            <person name="Archibald A.L."/>
            <person name="Phillippy A.M."/>
            <person name="Smith T.P.L."/>
        </authorList>
    </citation>
    <scope>NUCLEOTIDE SEQUENCE [LARGE SCALE GENOMIC DNA]</scope>
</reference>
<comment type="function">
    <text evidence="12">Beta-1,3-N-acetylglucosaminyltransferase that plays a role in the elongation of specific branch structures of multiantennary N-glycans. Has strong activity towards tetraantennary N-glycans and 2,6 triantennary glycans.</text>
</comment>
<feature type="region of interest" description="Disordered" evidence="15">
    <location>
        <begin position="152"/>
        <end position="186"/>
    </location>
</feature>
<keyword evidence="10" id="KW-0472">Membrane</keyword>
<dbReference type="Proteomes" id="UP000314985">
    <property type="component" value="Chromosome 6"/>
</dbReference>
<keyword evidence="6" id="KW-0812">Transmembrane</keyword>
<feature type="region of interest" description="Disordered" evidence="15">
    <location>
        <begin position="219"/>
        <end position="273"/>
    </location>
</feature>
<accession>A0A4X1SK27</accession>
<dbReference type="InterPro" id="IPR002659">
    <property type="entry name" value="Glyco_trans_31"/>
</dbReference>
<dbReference type="Pfam" id="PF01762">
    <property type="entry name" value="Galactosyl_T"/>
    <property type="match status" value="1"/>
</dbReference>
<evidence type="ECO:0000256" key="5">
    <source>
        <dbReference type="ARBA" id="ARBA00022679"/>
    </source>
</evidence>
<evidence type="ECO:0000256" key="8">
    <source>
        <dbReference type="ARBA" id="ARBA00022989"/>
    </source>
</evidence>
<evidence type="ECO:0000256" key="11">
    <source>
        <dbReference type="ARBA" id="ARBA00023180"/>
    </source>
</evidence>
<keyword evidence="8" id="KW-1133">Transmembrane helix</keyword>
<feature type="compositionally biased region" description="Pro residues" evidence="15">
    <location>
        <begin position="46"/>
        <end position="62"/>
    </location>
</feature>
<evidence type="ECO:0000256" key="2">
    <source>
        <dbReference type="ARBA" id="ARBA00004922"/>
    </source>
</evidence>
<dbReference type="GO" id="GO:0016758">
    <property type="term" value="F:hexosyltransferase activity"/>
    <property type="evidence" value="ECO:0007669"/>
    <property type="project" value="InterPro"/>
</dbReference>
<dbReference type="GO" id="GO:0000139">
    <property type="term" value="C:Golgi membrane"/>
    <property type="evidence" value="ECO:0007669"/>
    <property type="project" value="UniProtKB-SubCell"/>
</dbReference>
<comment type="subcellular location">
    <subcellularLocation>
        <location evidence="1">Golgi apparatus membrane</location>
        <topology evidence="1">Single-pass type II membrane protein</topology>
    </subcellularLocation>
</comment>
<keyword evidence="11" id="KW-0325">Glycoprotein</keyword>
<name>A0A4X1SK27_PIG</name>
<dbReference type="FunFam" id="3.90.550.50:FF:000024">
    <property type="entry name" value="Hexosyltransferase"/>
    <property type="match status" value="1"/>
</dbReference>